<evidence type="ECO:0000256" key="1">
    <source>
        <dbReference type="SAM" id="Coils"/>
    </source>
</evidence>
<sequence length="298" mass="33385">MEIIPNEEEEAIDAIPLAVKSLRIVDWKIYKEGKKSYYQIIRADGKSKMYMFFSQMLTSFDREDLEDLCKLIKAKYRSTRPVEDLDLLLWGDLKKMFKPHIEDVHVADDAVHKELGDSLVRAATTASSLGTEQDSGNIAKTQSMETPNESSSQGTHSGGGPRCQETIRDTTAQTRFESVSKHSNDSLLRRGSTLQSDEDRLKLNELMALCITLQNMVLELEKTKTSQHNEIASLKRRVKKLKKGIESLGEDASKQGSIEAMDADEDITIVNDQDDADKDMFYVNVLGGEEVFAAGGKK</sequence>
<evidence type="ECO:0000256" key="2">
    <source>
        <dbReference type="SAM" id="MobiDB-lite"/>
    </source>
</evidence>
<dbReference type="AlphaFoldDB" id="A0A699HJ55"/>
<dbReference type="EMBL" id="BKCJ010172958">
    <property type="protein sequence ID" value="GEY37083.1"/>
    <property type="molecule type" value="Genomic_DNA"/>
</dbReference>
<feature type="compositionally biased region" description="Polar residues" evidence="2">
    <location>
        <begin position="126"/>
        <end position="155"/>
    </location>
</feature>
<keyword evidence="1" id="KW-0175">Coiled coil</keyword>
<accession>A0A699HJ55</accession>
<proteinExistence type="predicted"/>
<feature type="region of interest" description="Disordered" evidence="2">
    <location>
        <begin position="126"/>
        <end position="165"/>
    </location>
</feature>
<reference evidence="3" key="1">
    <citation type="journal article" date="2019" name="Sci. Rep.">
        <title>Draft genome of Tanacetum cinerariifolium, the natural source of mosquito coil.</title>
        <authorList>
            <person name="Yamashiro T."/>
            <person name="Shiraishi A."/>
            <person name="Satake H."/>
            <person name="Nakayama K."/>
        </authorList>
    </citation>
    <scope>NUCLEOTIDE SEQUENCE</scope>
</reference>
<name>A0A699HJ55_TANCI</name>
<comment type="caution">
    <text evidence="3">The sequence shown here is derived from an EMBL/GenBank/DDBJ whole genome shotgun (WGS) entry which is preliminary data.</text>
</comment>
<gene>
    <name evidence="3" type="ORF">Tci_409057</name>
</gene>
<organism evidence="3">
    <name type="scientific">Tanacetum cinerariifolium</name>
    <name type="common">Dalmatian daisy</name>
    <name type="synonym">Chrysanthemum cinerariifolium</name>
    <dbReference type="NCBI Taxonomy" id="118510"/>
    <lineage>
        <taxon>Eukaryota</taxon>
        <taxon>Viridiplantae</taxon>
        <taxon>Streptophyta</taxon>
        <taxon>Embryophyta</taxon>
        <taxon>Tracheophyta</taxon>
        <taxon>Spermatophyta</taxon>
        <taxon>Magnoliopsida</taxon>
        <taxon>eudicotyledons</taxon>
        <taxon>Gunneridae</taxon>
        <taxon>Pentapetalae</taxon>
        <taxon>asterids</taxon>
        <taxon>campanulids</taxon>
        <taxon>Asterales</taxon>
        <taxon>Asteraceae</taxon>
        <taxon>Asteroideae</taxon>
        <taxon>Anthemideae</taxon>
        <taxon>Anthemidinae</taxon>
        <taxon>Tanacetum</taxon>
    </lineage>
</organism>
<evidence type="ECO:0000313" key="3">
    <source>
        <dbReference type="EMBL" id="GEY37083.1"/>
    </source>
</evidence>
<feature type="coiled-coil region" evidence="1">
    <location>
        <begin position="217"/>
        <end position="251"/>
    </location>
</feature>
<protein>
    <submittedName>
        <fullName evidence="3">Uncharacterized protein</fullName>
    </submittedName>
</protein>